<dbReference type="SUPFAM" id="SSF55729">
    <property type="entry name" value="Acyl-CoA N-acyltransferases (Nat)"/>
    <property type="match status" value="1"/>
</dbReference>
<dbReference type="Pfam" id="PF13302">
    <property type="entry name" value="Acetyltransf_3"/>
    <property type="match status" value="1"/>
</dbReference>
<evidence type="ECO:0000259" key="1">
    <source>
        <dbReference type="PROSITE" id="PS51186"/>
    </source>
</evidence>
<dbReference type="InterPro" id="IPR016181">
    <property type="entry name" value="Acyl_CoA_acyltransferase"/>
</dbReference>
<dbReference type="PANTHER" id="PTHR43792">
    <property type="entry name" value="GNAT FAMILY, PUTATIVE (AFU_ORTHOLOGUE AFUA_3G00765)-RELATED-RELATED"/>
    <property type="match status" value="1"/>
</dbReference>
<evidence type="ECO:0000313" key="3">
    <source>
        <dbReference type="Proteomes" id="UP001597018"/>
    </source>
</evidence>
<name>A0ABW3FQV5_9PSEU</name>
<accession>A0ABW3FQV5</accession>
<dbReference type="Proteomes" id="UP001597018">
    <property type="component" value="Unassembled WGS sequence"/>
</dbReference>
<dbReference type="EC" id="2.3.-.-" evidence="2"/>
<reference evidence="3" key="1">
    <citation type="journal article" date="2019" name="Int. J. Syst. Evol. Microbiol.">
        <title>The Global Catalogue of Microorganisms (GCM) 10K type strain sequencing project: providing services to taxonomists for standard genome sequencing and annotation.</title>
        <authorList>
            <consortium name="The Broad Institute Genomics Platform"/>
            <consortium name="The Broad Institute Genome Sequencing Center for Infectious Disease"/>
            <person name="Wu L."/>
            <person name="Ma J."/>
        </authorList>
    </citation>
    <scope>NUCLEOTIDE SEQUENCE [LARGE SCALE GENOMIC DNA]</scope>
    <source>
        <strain evidence="3">CCUG 56401</strain>
    </source>
</reference>
<dbReference type="InterPro" id="IPR051531">
    <property type="entry name" value="N-acetyltransferase"/>
</dbReference>
<keyword evidence="2" id="KW-0808">Transferase</keyword>
<gene>
    <name evidence="2" type="ORF">ACFQ16_08065</name>
</gene>
<organism evidence="2 3">
    <name type="scientific">Saccharopolyspora rosea</name>
    <dbReference type="NCBI Taxonomy" id="524884"/>
    <lineage>
        <taxon>Bacteria</taxon>
        <taxon>Bacillati</taxon>
        <taxon>Actinomycetota</taxon>
        <taxon>Actinomycetes</taxon>
        <taxon>Pseudonocardiales</taxon>
        <taxon>Pseudonocardiaceae</taxon>
        <taxon>Saccharopolyspora</taxon>
    </lineage>
</organism>
<comment type="caution">
    <text evidence="2">The sequence shown here is derived from an EMBL/GenBank/DDBJ whole genome shotgun (WGS) entry which is preliminary data.</text>
</comment>
<dbReference type="Gene3D" id="3.40.630.30">
    <property type="match status" value="1"/>
</dbReference>
<protein>
    <submittedName>
        <fullName evidence="2">GNAT family N-acetyltransferase</fullName>
        <ecNumber evidence="2">2.3.-.-</ecNumber>
    </submittedName>
</protein>
<dbReference type="RefSeq" id="WP_263252418.1">
    <property type="nucleotide sequence ID" value="NZ_BAABLT010000001.1"/>
</dbReference>
<proteinExistence type="predicted"/>
<dbReference type="GO" id="GO:0016746">
    <property type="term" value="F:acyltransferase activity"/>
    <property type="evidence" value="ECO:0007669"/>
    <property type="project" value="UniProtKB-KW"/>
</dbReference>
<evidence type="ECO:0000313" key="2">
    <source>
        <dbReference type="EMBL" id="MFD0919695.1"/>
    </source>
</evidence>
<feature type="domain" description="N-acetyltransferase" evidence="1">
    <location>
        <begin position="7"/>
        <end position="169"/>
    </location>
</feature>
<keyword evidence="2" id="KW-0012">Acyltransferase</keyword>
<keyword evidence="3" id="KW-1185">Reference proteome</keyword>
<sequence length="190" mass="20997">MRTDDGFAVRPPRPDDLDALVALHSDPATNRYNPSGPLRGRAEGAAMLENWLDDWRRFHIGYWTILINPDEPDITDVVGFGGVRYLNAGRDRVFNLYYRFAPQHWGRGWASAVARRAADFARRVDPDTPVVARMQPDHGASRRVAEKAGLHLVGHDRDDRLVLADRPLPGSLLDALPVGDLRPGSSGGGS</sequence>
<dbReference type="PROSITE" id="PS51186">
    <property type="entry name" value="GNAT"/>
    <property type="match status" value="1"/>
</dbReference>
<dbReference type="InterPro" id="IPR000182">
    <property type="entry name" value="GNAT_dom"/>
</dbReference>
<dbReference type="PANTHER" id="PTHR43792:SF1">
    <property type="entry name" value="N-ACETYLTRANSFERASE DOMAIN-CONTAINING PROTEIN"/>
    <property type="match status" value="1"/>
</dbReference>
<dbReference type="EMBL" id="JBHTIW010000003">
    <property type="protein sequence ID" value="MFD0919695.1"/>
    <property type="molecule type" value="Genomic_DNA"/>
</dbReference>